<dbReference type="PANTHER" id="PTHR22946:SF9">
    <property type="entry name" value="POLYKETIDE TRANSFERASE AF380"/>
    <property type="match status" value="1"/>
</dbReference>
<evidence type="ECO:0008006" key="5">
    <source>
        <dbReference type="Google" id="ProtNLM"/>
    </source>
</evidence>
<keyword evidence="1" id="KW-0378">Hydrolase</keyword>
<comment type="caution">
    <text evidence="3">The sequence shown here is derived from an EMBL/GenBank/DDBJ whole genome shotgun (WGS) entry which is preliminary data.</text>
</comment>
<dbReference type="AlphaFoldDB" id="A0A939J8Q4"/>
<dbReference type="PIRSF" id="PIRSF031982">
    <property type="entry name" value="UCP031982_abhydr"/>
    <property type="match status" value="1"/>
</dbReference>
<evidence type="ECO:0000256" key="1">
    <source>
        <dbReference type="ARBA" id="ARBA00022801"/>
    </source>
</evidence>
<dbReference type="InterPro" id="IPR050261">
    <property type="entry name" value="FrsA_esterase"/>
</dbReference>
<keyword evidence="4" id="KW-1185">Reference proteome</keyword>
<dbReference type="InterPro" id="IPR029058">
    <property type="entry name" value="AB_hydrolase_fold"/>
</dbReference>
<dbReference type="SUPFAM" id="SSF53474">
    <property type="entry name" value="alpha/beta-Hydrolases"/>
    <property type="match status" value="1"/>
</dbReference>
<reference evidence="3" key="1">
    <citation type="submission" date="2021-03" db="EMBL/GenBank/DDBJ databases">
        <title>Roseibium sp. CAU 1637 isolated from Incheon.</title>
        <authorList>
            <person name="Kim W."/>
        </authorList>
    </citation>
    <scope>NUCLEOTIDE SEQUENCE</scope>
    <source>
        <strain evidence="3">CAU 1637</strain>
    </source>
</reference>
<feature type="chain" id="PRO_5037530584" description="Dienelactone hydrolase" evidence="2">
    <location>
        <begin position="21"/>
        <end position="342"/>
    </location>
</feature>
<dbReference type="GO" id="GO:0052689">
    <property type="term" value="F:carboxylic ester hydrolase activity"/>
    <property type="evidence" value="ECO:0007669"/>
    <property type="project" value="UniProtKB-ARBA"/>
</dbReference>
<evidence type="ECO:0000256" key="2">
    <source>
        <dbReference type="SAM" id="SignalP"/>
    </source>
</evidence>
<keyword evidence="2" id="KW-0732">Signal</keyword>
<dbReference type="RefSeq" id="WP_206939498.1">
    <property type="nucleotide sequence ID" value="NZ_JAFLNF010000003.1"/>
</dbReference>
<dbReference type="Gene3D" id="3.40.50.1820">
    <property type="entry name" value="alpha/beta hydrolase"/>
    <property type="match status" value="1"/>
</dbReference>
<sequence length="342" mass="36703">MKTLFLSCCVLASSLVSAQAADLSGYDQLDIEAPHRSTLLQGSVWYPAASRTYKSRVGDNPVFYGTEVMLGAGVDAGKHPLVVLSHGSGGNMDNAGWLSSALAQAGVMVLGVNHPGSTSGDSSPRRSARFWDRPMDLDATIDAVLADPVFAPAIDETQIYTLGFSLGGLSVLQTGGMRMDLETYATYCDEKPEAVDCQFFHKGRVDFRLLDAEKMNATYRDPRLAGVIAIDPGMSVGFTEESVAESELPFLFINLGTDETLWPAINVGAGGTDLVGRLDNASYLQIAPADHFSFLALCKENGPEMLIEEGEDPICNNPEGSDRSEVHRQIIEAVLSFLAKQA</sequence>
<dbReference type="EMBL" id="JAFLNF010000003">
    <property type="protein sequence ID" value="MBO0345114.1"/>
    <property type="molecule type" value="Genomic_DNA"/>
</dbReference>
<feature type="signal peptide" evidence="2">
    <location>
        <begin position="1"/>
        <end position="20"/>
    </location>
</feature>
<protein>
    <recommendedName>
        <fullName evidence="5">Dienelactone hydrolase</fullName>
    </recommendedName>
</protein>
<organism evidence="3 4">
    <name type="scientific">Roseibium limicola</name>
    <dbReference type="NCBI Taxonomy" id="2816037"/>
    <lineage>
        <taxon>Bacteria</taxon>
        <taxon>Pseudomonadati</taxon>
        <taxon>Pseudomonadota</taxon>
        <taxon>Alphaproteobacteria</taxon>
        <taxon>Hyphomicrobiales</taxon>
        <taxon>Stappiaceae</taxon>
        <taxon>Roseibium</taxon>
    </lineage>
</organism>
<evidence type="ECO:0000313" key="3">
    <source>
        <dbReference type="EMBL" id="MBO0345114.1"/>
    </source>
</evidence>
<proteinExistence type="predicted"/>
<accession>A0A939J8Q4</accession>
<dbReference type="Proteomes" id="UP000664779">
    <property type="component" value="Unassembled WGS sequence"/>
</dbReference>
<dbReference type="PANTHER" id="PTHR22946">
    <property type="entry name" value="DIENELACTONE HYDROLASE DOMAIN-CONTAINING PROTEIN-RELATED"/>
    <property type="match status" value="1"/>
</dbReference>
<dbReference type="InterPro" id="IPR016986">
    <property type="entry name" value="UCP031982_abhydr"/>
</dbReference>
<gene>
    <name evidence="3" type="ORF">J0X15_07780</name>
</gene>
<evidence type="ECO:0000313" key="4">
    <source>
        <dbReference type="Proteomes" id="UP000664779"/>
    </source>
</evidence>
<name>A0A939J8Q4_9HYPH</name>